<evidence type="ECO:0000313" key="5">
    <source>
        <dbReference type="EMBL" id="GAA5162744.1"/>
    </source>
</evidence>
<dbReference type="InterPro" id="IPR029058">
    <property type="entry name" value="AB_hydrolase_fold"/>
</dbReference>
<evidence type="ECO:0000259" key="4">
    <source>
        <dbReference type="Pfam" id="PF01738"/>
    </source>
</evidence>
<dbReference type="InterPro" id="IPR002925">
    <property type="entry name" value="Dienelactn_hydro"/>
</dbReference>
<dbReference type="Proteomes" id="UP001500547">
    <property type="component" value="Unassembled WGS sequence"/>
</dbReference>
<feature type="signal peptide" evidence="3">
    <location>
        <begin position="1"/>
        <end position="18"/>
    </location>
</feature>
<name>A0ABP9QJ14_9RHOO</name>
<reference evidence="6" key="1">
    <citation type="journal article" date="2019" name="Int. J. Syst. Evol. Microbiol.">
        <title>The Global Catalogue of Microorganisms (GCM) 10K type strain sequencing project: providing services to taxonomists for standard genome sequencing and annotation.</title>
        <authorList>
            <consortium name="The Broad Institute Genomics Platform"/>
            <consortium name="The Broad Institute Genome Sequencing Center for Infectious Disease"/>
            <person name="Wu L."/>
            <person name="Ma J."/>
        </authorList>
    </citation>
    <scope>NUCLEOTIDE SEQUENCE [LARGE SCALE GENOMIC DNA]</scope>
    <source>
        <strain evidence="6">JCM 18715</strain>
    </source>
</reference>
<dbReference type="SUPFAM" id="SSF53474">
    <property type="entry name" value="alpha/beta-Hydrolases"/>
    <property type="match status" value="1"/>
</dbReference>
<feature type="domain" description="Dienelactone hydrolase" evidence="4">
    <location>
        <begin position="39"/>
        <end position="279"/>
    </location>
</feature>
<protein>
    <submittedName>
        <fullName evidence="5">Dienelactone hydrolase family protein</fullName>
    </submittedName>
</protein>
<dbReference type="PANTHER" id="PTHR22946">
    <property type="entry name" value="DIENELACTONE HYDROLASE DOMAIN-CONTAINING PROTEIN-RELATED"/>
    <property type="match status" value="1"/>
</dbReference>
<dbReference type="GO" id="GO:0016787">
    <property type="term" value="F:hydrolase activity"/>
    <property type="evidence" value="ECO:0007669"/>
    <property type="project" value="UniProtKB-KW"/>
</dbReference>
<keyword evidence="3" id="KW-0732">Signal</keyword>
<evidence type="ECO:0000256" key="1">
    <source>
        <dbReference type="ARBA" id="ARBA00022801"/>
    </source>
</evidence>
<dbReference type="Gene3D" id="3.40.50.1820">
    <property type="entry name" value="alpha/beta hydrolase"/>
    <property type="match status" value="1"/>
</dbReference>
<evidence type="ECO:0000313" key="6">
    <source>
        <dbReference type="Proteomes" id="UP001500547"/>
    </source>
</evidence>
<keyword evidence="1 5" id="KW-0378">Hydrolase</keyword>
<dbReference type="RefSeq" id="WP_345532152.1">
    <property type="nucleotide sequence ID" value="NZ_BAABLD010000007.1"/>
</dbReference>
<dbReference type="PANTHER" id="PTHR22946:SF9">
    <property type="entry name" value="POLYKETIDE TRANSFERASE AF380"/>
    <property type="match status" value="1"/>
</dbReference>
<dbReference type="Pfam" id="PF01738">
    <property type="entry name" value="DLH"/>
    <property type="match status" value="1"/>
</dbReference>
<dbReference type="EMBL" id="BAABLD010000007">
    <property type="protein sequence ID" value="GAA5162744.1"/>
    <property type="molecule type" value="Genomic_DNA"/>
</dbReference>
<evidence type="ECO:0000256" key="2">
    <source>
        <dbReference type="SAM" id="MobiDB-lite"/>
    </source>
</evidence>
<feature type="chain" id="PRO_5045911221" evidence="3">
    <location>
        <begin position="19"/>
        <end position="283"/>
    </location>
</feature>
<comment type="caution">
    <text evidence="5">The sequence shown here is derived from an EMBL/GenBank/DDBJ whole genome shotgun (WGS) entry which is preliminary data.</text>
</comment>
<feature type="region of interest" description="Disordered" evidence="2">
    <location>
        <begin position="248"/>
        <end position="267"/>
    </location>
</feature>
<proteinExistence type="predicted"/>
<accession>A0ABP9QJ14</accession>
<sequence length="283" mass="30261">MIRCAALLLCLLCSPAHAATAEAVSIPAAGFSSSPTDLRAQLFKPDTPGPHPAVVMIHGCGGAYAKDGSLNARHQMWGEYLAANGYVALMLDSFSSRGLAEICTQKFSDRTIKESDRVGDTYAALSWLRQQAGVKTDRIALLGWSHGAGVTLDAIRRQPKAIDKGFAAAVSFYPGCTNRNKKADSFKPYAPLLILIGEADDWTPAAPCVELTSTARAAGAPMQIHTYPGAYHDFDNPGVTRVRLRKDVPNGVNPGQGVHTGPDPEAREDAKRRVLAFFAGQLK</sequence>
<evidence type="ECO:0000256" key="3">
    <source>
        <dbReference type="SAM" id="SignalP"/>
    </source>
</evidence>
<organism evidence="5 6">
    <name type="scientific">Viridibacterium curvum</name>
    <dbReference type="NCBI Taxonomy" id="1101404"/>
    <lineage>
        <taxon>Bacteria</taxon>
        <taxon>Pseudomonadati</taxon>
        <taxon>Pseudomonadota</taxon>
        <taxon>Betaproteobacteria</taxon>
        <taxon>Rhodocyclales</taxon>
        <taxon>Rhodocyclaceae</taxon>
        <taxon>Viridibacterium</taxon>
    </lineage>
</organism>
<keyword evidence="6" id="KW-1185">Reference proteome</keyword>
<dbReference type="InterPro" id="IPR050261">
    <property type="entry name" value="FrsA_esterase"/>
</dbReference>
<gene>
    <name evidence="5" type="ORF">GCM10025770_13870</name>
</gene>